<dbReference type="Gene3D" id="3.30.530.20">
    <property type="match status" value="1"/>
</dbReference>
<organism evidence="1 2">
    <name type="scientific">Tenuibacillus multivorans</name>
    <dbReference type="NCBI Taxonomy" id="237069"/>
    <lineage>
        <taxon>Bacteria</taxon>
        <taxon>Bacillati</taxon>
        <taxon>Bacillota</taxon>
        <taxon>Bacilli</taxon>
        <taxon>Bacillales</taxon>
        <taxon>Bacillaceae</taxon>
        <taxon>Tenuibacillus</taxon>
    </lineage>
</organism>
<name>A0A1G9WPP2_9BACI</name>
<dbReference type="SUPFAM" id="SSF55961">
    <property type="entry name" value="Bet v1-like"/>
    <property type="match status" value="1"/>
</dbReference>
<dbReference type="Pfam" id="PF10604">
    <property type="entry name" value="Polyketide_cyc2"/>
    <property type="match status" value="1"/>
</dbReference>
<protein>
    <submittedName>
        <fullName evidence="1">Polyketide cyclase / dehydrase and lipid transport</fullName>
    </submittedName>
</protein>
<evidence type="ECO:0000313" key="2">
    <source>
        <dbReference type="Proteomes" id="UP000199334"/>
    </source>
</evidence>
<accession>A0A1G9WPP2</accession>
<sequence length="149" mass="17115">MGFKRDVHIHAPIDQVFRVTTTYEYAPKVLSHIADIEIVGDAPIGVGSKIKETRKISQTQVENMLEVVEYEPNKRFAIHSEQNGLDLDYVYTFSEVDGGTRVEFEGKIKAKGLRNIMMKPLINRIIKKEDGDHLDKLKQYIHNQDSDEK</sequence>
<keyword evidence="2" id="KW-1185">Reference proteome</keyword>
<evidence type="ECO:0000313" key="1">
    <source>
        <dbReference type="EMBL" id="SDM86544.1"/>
    </source>
</evidence>
<gene>
    <name evidence="1" type="ORF">SAMN05216498_0840</name>
</gene>
<reference evidence="1 2" key="1">
    <citation type="submission" date="2016-10" db="EMBL/GenBank/DDBJ databases">
        <authorList>
            <person name="de Groot N.N."/>
        </authorList>
    </citation>
    <scope>NUCLEOTIDE SEQUENCE [LARGE SCALE GENOMIC DNA]</scope>
    <source>
        <strain evidence="1 2">CGMCC 1.3442</strain>
    </source>
</reference>
<dbReference type="Proteomes" id="UP000199334">
    <property type="component" value="Unassembled WGS sequence"/>
</dbReference>
<dbReference type="InterPro" id="IPR019587">
    <property type="entry name" value="Polyketide_cyclase/dehydratase"/>
</dbReference>
<dbReference type="RefSeq" id="WP_176752922.1">
    <property type="nucleotide sequence ID" value="NZ_BJVZ01000018.1"/>
</dbReference>
<dbReference type="EMBL" id="FNIG01000001">
    <property type="protein sequence ID" value="SDM86544.1"/>
    <property type="molecule type" value="Genomic_DNA"/>
</dbReference>
<dbReference type="InterPro" id="IPR023393">
    <property type="entry name" value="START-like_dom_sf"/>
</dbReference>
<proteinExistence type="predicted"/>
<dbReference type="STRING" id="237069.SAMN05216498_0840"/>
<dbReference type="AlphaFoldDB" id="A0A1G9WPP2"/>